<evidence type="ECO:0008006" key="4">
    <source>
        <dbReference type="Google" id="ProtNLM"/>
    </source>
</evidence>
<evidence type="ECO:0000313" key="2">
    <source>
        <dbReference type="EMBL" id="KAK7249956.1"/>
    </source>
</evidence>
<name>A0ABR1G9C7_AURAN</name>
<dbReference type="InterPro" id="IPR005331">
    <property type="entry name" value="Sulfotransferase"/>
</dbReference>
<feature type="region of interest" description="Disordered" evidence="1">
    <location>
        <begin position="307"/>
        <end position="330"/>
    </location>
</feature>
<dbReference type="Pfam" id="PF03567">
    <property type="entry name" value="Sulfotransfer_2"/>
    <property type="match status" value="1"/>
</dbReference>
<protein>
    <recommendedName>
        <fullName evidence="4">Sulfotransferase domain-containing protein</fullName>
    </recommendedName>
</protein>
<gene>
    <name evidence="2" type="ORF">SO694_00005547</name>
</gene>
<reference evidence="2 3" key="1">
    <citation type="submission" date="2024-03" db="EMBL/GenBank/DDBJ databases">
        <title>Aureococcus anophagefferens CCMP1851 and Kratosvirus quantuckense: Draft genome of a second virus-susceptible host strain in the model system.</title>
        <authorList>
            <person name="Chase E."/>
            <person name="Truchon A.R."/>
            <person name="Schepens W."/>
            <person name="Wilhelm S.W."/>
        </authorList>
    </citation>
    <scope>NUCLEOTIDE SEQUENCE [LARGE SCALE GENOMIC DNA]</scope>
    <source>
        <strain evidence="2 3">CCMP1851</strain>
    </source>
</reference>
<organism evidence="2 3">
    <name type="scientific">Aureococcus anophagefferens</name>
    <name type="common">Harmful bloom alga</name>
    <dbReference type="NCBI Taxonomy" id="44056"/>
    <lineage>
        <taxon>Eukaryota</taxon>
        <taxon>Sar</taxon>
        <taxon>Stramenopiles</taxon>
        <taxon>Ochrophyta</taxon>
        <taxon>Pelagophyceae</taxon>
        <taxon>Pelagomonadales</taxon>
        <taxon>Pelagomonadaceae</taxon>
        <taxon>Aureococcus</taxon>
    </lineage>
</organism>
<evidence type="ECO:0000313" key="3">
    <source>
        <dbReference type="Proteomes" id="UP001363151"/>
    </source>
</evidence>
<evidence type="ECO:0000256" key="1">
    <source>
        <dbReference type="SAM" id="MobiDB-lite"/>
    </source>
</evidence>
<keyword evidence="3" id="KW-1185">Reference proteome</keyword>
<accession>A0ABR1G9C7</accession>
<comment type="caution">
    <text evidence="2">The sequence shown here is derived from an EMBL/GenBank/DDBJ whole genome shotgun (WGS) entry which is preliminary data.</text>
</comment>
<dbReference type="Proteomes" id="UP001363151">
    <property type="component" value="Unassembled WGS sequence"/>
</dbReference>
<feature type="region of interest" description="Disordered" evidence="1">
    <location>
        <begin position="457"/>
        <end position="496"/>
    </location>
</feature>
<sequence length="496" mass="53637">MLLLLLAVAVAAKPAPNCSDAKCGVACAWTAGVERCHPQRLCLDAGAACAVKAKRLERLTGYAANRSAEEKACAPPPPPARVPAIARRSDEDARRCRAARCARANFTRKAATDDLFQRYATYRAELAVVTPHKAGGKYAKEMFARAYGCVPTRAPGDREVVMCGDDGKVRKNMTVVLLVREPLDRALAQYNHLIGDARSKLEAVCAKGSYPLTADERLAYAKGSTPGDDARRLAFLRWLRCLEPNVPDAAREPDGIEYRHFQPASRYAYAAEADFVGRVERLGDVMAALAAVAPLLNASLDDARRRPDPWLFDGEKQDAEKQRGGSRKEQHKALDYVRAHELQAWGVQRCDLGDDAAAAEAKVSALYATDFDCFGDLLPATLPPTPGGASAGTQLACEGVDEATARPETDEGEARSILKLPSESRIRAPSAGGKSLSWNDEVGGGLIEVHYAEELHYSPHSKDREVARRQQLRQGQGTADGEEPSAGGNRRCCVIS</sequence>
<feature type="compositionally biased region" description="Basic and acidic residues" evidence="1">
    <location>
        <begin position="457"/>
        <end position="468"/>
    </location>
</feature>
<proteinExistence type="predicted"/>
<dbReference type="EMBL" id="JBBJCI010000039">
    <property type="protein sequence ID" value="KAK7249956.1"/>
    <property type="molecule type" value="Genomic_DNA"/>
</dbReference>